<dbReference type="Gene3D" id="3.30.450.40">
    <property type="match status" value="1"/>
</dbReference>
<sequence>MAANLGDDPSRDLARRFETDAAERGFRALRRVATTVSENLDFPSLVEQVLDIAIEYVGADRGLVFIGSEQSDGLTPIANRAVAGREIESLERVSWTVLRRAAQGLTTHSPDIYSDPAFEDVASVRVHGIRSVLCVPMLARGRWIGVLYLDSVSTPRSFSDHAREFIDAFAGIAAVALENARLHGDLLRENQRLRRRM</sequence>
<reference evidence="2" key="1">
    <citation type="submission" date="2020-04" db="EMBL/GenBank/DDBJ databases">
        <authorList>
            <person name="Zhang T."/>
        </authorList>
    </citation>
    <scope>NUCLEOTIDE SEQUENCE</scope>
    <source>
        <strain evidence="2">HKST-UBA02</strain>
    </source>
</reference>
<reference evidence="2" key="2">
    <citation type="journal article" date="2021" name="Microbiome">
        <title>Successional dynamics and alternative stable states in a saline activated sludge microbial community over 9 years.</title>
        <authorList>
            <person name="Wang Y."/>
            <person name="Ye J."/>
            <person name="Ju F."/>
            <person name="Liu L."/>
            <person name="Boyd J.A."/>
            <person name="Deng Y."/>
            <person name="Parks D.H."/>
            <person name="Jiang X."/>
            <person name="Yin X."/>
            <person name="Woodcroft B.J."/>
            <person name="Tyson G.W."/>
            <person name="Hugenholtz P."/>
            <person name="Polz M.F."/>
            <person name="Zhang T."/>
        </authorList>
    </citation>
    <scope>NUCLEOTIDE SEQUENCE</scope>
    <source>
        <strain evidence="2">HKST-UBA02</strain>
    </source>
</reference>
<dbReference type="Proteomes" id="UP000739538">
    <property type="component" value="Unassembled WGS sequence"/>
</dbReference>
<proteinExistence type="predicted"/>
<name>A0A956SIH5_UNCEI</name>
<feature type="domain" description="GAF" evidence="1">
    <location>
        <begin position="41"/>
        <end position="187"/>
    </location>
</feature>
<protein>
    <submittedName>
        <fullName evidence="2">GAF domain-containing protein</fullName>
    </submittedName>
</protein>
<dbReference type="SUPFAM" id="SSF55781">
    <property type="entry name" value="GAF domain-like"/>
    <property type="match status" value="1"/>
</dbReference>
<feature type="non-terminal residue" evidence="2">
    <location>
        <position position="197"/>
    </location>
</feature>
<dbReference type="InterPro" id="IPR003018">
    <property type="entry name" value="GAF"/>
</dbReference>
<gene>
    <name evidence="2" type="ORF">KDA27_27380</name>
</gene>
<dbReference type="Pfam" id="PF01590">
    <property type="entry name" value="GAF"/>
    <property type="match status" value="1"/>
</dbReference>
<evidence type="ECO:0000313" key="3">
    <source>
        <dbReference type="Proteomes" id="UP000739538"/>
    </source>
</evidence>
<dbReference type="EMBL" id="JAGQHS010000387">
    <property type="protein sequence ID" value="MCA9759548.1"/>
    <property type="molecule type" value="Genomic_DNA"/>
</dbReference>
<dbReference type="InterPro" id="IPR029016">
    <property type="entry name" value="GAF-like_dom_sf"/>
</dbReference>
<evidence type="ECO:0000259" key="1">
    <source>
        <dbReference type="SMART" id="SM00065"/>
    </source>
</evidence>
<comment type="caution">
    <text evidence="2">The sequence shown here is derived from an EMBL/GenBank/DDBJ whole genome shotgun (WGS) entry which is preliminary data.</text>
</comment>
<evidence type="ECO:0000313" key="2">
    <source>
        <dbReference type="EMBL" id="MCA9759548.1"/>
    </source>
</evidence>
<dbReference type="SMART" id="SM00065">
    <property type="entry name" value="GAF"/>
    <property type="match status" value="1"/>
</dbReference>
<organism evidence="2 3">
    <name type="scientific">Eiseniibacteriota bacterium</name>
    <dbReference type="NCBI Taxonomy" id="2212470"/>
    <lineage>
        <taxon>Bacteria</taxon>
        <taxon>Candidatus Eiseniibacteriota</taxon>
    </lineage>
</organism>
<dbReference type="AlphaFoldDB" id="A0A956SIH5"/>
<accession>A0A956SIH5</accession>